<feature type="domain" description="Multidrug resistance protein MdtA-like barrel-sandwich hybrid" evidence="7">
    <location>
        <begin position="62"/>
        <end position="191"/>
    </location>
</feature>
<evidence type="ECO:0000259" key="9">
    <source>
        <dbReference type="Pfam" id="PF25967"/>
    </source>
</evidence>
<feature type="domain" description="Multidrug resistance protein MdtA-like beta-barrel" evidence="8">
    <location>
        <begin position="195"/>
        <end position="285"/>
    </location>
</feature>
<dbReference type="InterPro" id="IPR058624">
    <property type="entry name" value="MdtA-like_HH"/>
</dbReference>
<dbReference type="Pfam" id="PF25917">
    <property type="entry name" value="BSH_RND"/>
    <property type="match status" value="1"/>
</dbReference>
<evidence type="ECO:0000259" key="8">
    <source>
        <dbReference type="Pfam" id="PF25944"/>
    </source>
</evidence>
<keyword evidence="4" id="KW-0175">Coiled coil</keyword>
<dbReference type="Proteomes" id="UP001162905">
    <property type="component" value="Unassembled WGS sequence"/>
</dbReference>
<dbReference type="PANTHER" id="PTHR30158:SF3">
    <property type="entry name" value="MULTIDRUG EFFLUX PUMP SUBUNIT ACRA-RELATED"/>
    <property type="match status" value="1"/>
</dbReference>
<dbReference type="Gene3D" id="2.40.420.20">
    <property type="match status" value="1"/>
</dbReference>
<feature type="chain" id="PRO_5045994763" evidence="5">
    <location>
        <begin position="30"/>
        <end position="386"/>
    </location>
</feature>
<evidence type="ECO:0000313" key="10">
    <source>
        <dbReference type="EMBL" id="MCF7541151.1"/>
    </source>
</evidence>
<evidence type="ECO:0000256" key="2">
    <source>
        <dbReference type="ARBA" id="ARBA00009477"/>
    </source>
</evidence>
<dbReference type="InterPro" id="IPR058627">
    <property type="entry name" value="MdtA-like_C"/>
</dbReference>
<dbReference type="Pfam" id="PF25876">
    <property type="entry name" value="HH_MFP_RND"/>
    <property type="match status" value="1"/>
</dbReference>
<keyword evidence="3" id="KW-0813">Transport</keyword>
<dbReference type="NCBIfam" id="TIGR01730">
    <property type="entry name" value="RND_mfp"/>
    <property type="match status" value="1"/>
</dbReference>
<protein>
    <submittedName>
        <fullName evidence="10">Efflux RND transporter periplasmic adaptor subunit</fullName>
    </submittedName>
</protein>
<dbReference type="Pfam" id="PF25967">
    <property type="entry name" value="RND-MFP_C"/>
    <property type="match status" value="1"/>
</dbReference>
<organism evidence="10 11">
    <name type="scientific">Pseudomonas petrae</name>
    <dbReference type="NCBI Taxonomy" id="2912190"/>
    <lineage>
        <taxon>Bacteria</taxon>
        <taxon>Pseudomonadati</taxon>
        <taxon>Pseudomonadota</taxon>
        <taxon>Gammaproteobacteria</taxon>
        <taxon>Pseudomonadales</taxon>
        <taxon>Pseudomonadaceae</taxon>
        <taxon>Pseudomonas</taxon>
    </lineage>
</organism>
<evidence type="ECO:0000256" key="1">
    <source>
        <dbReference type="ARBA" id="ARBA00004519"/>
    </source>
</evidence>
<comment type="subcellular location">
    <subcellularLocation>
        <location evidence="1">Cell inner membrane</location>
        <topology evidence="1">Lipid-anchor</topology>
    </subcellularLocation>
</comment>
<dbReference type="InterPro" id="IPR006143">
    <property type="entry name" value="RND_pump_MFP"/>
</dbReference>
<reference evidence="10" key="1">
    <citation type="submission" date="2022-01" db="EMBL/GenBank/DDBJ databases">
        <title>Pseudomonas sp. nov. isolated from Antarctic regolith.</title>
        <authorList>
            <person name="Novakova D."/>
            <person name="Sedlar K."/>
        </authorList>
    </citation>
    <scope>NUCLEOTIDE SEQUENCE</scope>
    <source>
        <strain evidence="10">P2647</strain>
    </source>
</reference>
<dbReference type="InterPro" id="IPR058625">
    <property type="entry name" value="MdtA-like_BSH"/>
</dbReference>
<dbReference type="SUPFAM" id="SSF111369">
    <property type="entry name" value="HlyD-like secretion proteins"/>
    <property type="match status" value="1"/>
</dbReference>
<gene>
    <name evidence="10" type="ORF">L4G47_02805</name>
</gene>
<dbReference type="InterPro" id="IPR058626">
    <property type="entry name" value="MdtA-like_b-barrel"/>
</dbReference>
<dbReference type="EMBL" id="JAKJXH010000002">
    <property type="protein sequence ID" value="MCF7541151.1"/>
    <property type="molecule type" value="Genomic_DNA"/>
</dbReference>
<keyword evidence="5" id="KW-0732">Signal</keyword>
<accession>A0ABS9I1B2</accession>
<comment type="similarity">
    <text evidence="2">Belongs to the membrane fusion protein (MFP) (TC 8.A.1) family.</text>
</comment>
<dbReference type="PANTHER" id="PTHR30158">
    <property type="entry name" value="ACRA/E-RELATED COMPONENT OF DRUG EFFLUX TRANSPORTER"/>
    <property type="match status" value="1"/>
</dbReference>
<feature type="domain" description="Multidrug resistance protein MdtA-like C-terminal permuted SH3" evidence="9">
    <location>
        <begin position="289"/>
        <end position="351"/>
    </location>
</feature>
<feature type="signal peptide" evidence="5">
    <location>
        <begin position="1"/>
        <end position="29"/>
    </location>
</feature>
<evidence type="ECO:0000313" key="11">
    <source>
        <dbReference type="Proteomes" id="UP001162905"/>
    </source>
</evidence>
<evidence type="ECO:0000256" key="4">
    <source>
        <dbReference type="ARBA" id="ARBA00023054"/>
    </source>
</evidence>
<dbReference type="Gene3D" id="2.40.30.170">
    <property type="match status" value="1"/>
</dbReference>
<dbReference type="Gene3D" id="1.10.287.470">
    <property type="entry name" value="Helix hairpin bin"/>
    <property type="match status" value="1"/>
</dbReference>
<evidence type="ECO:0000259" key="7">
    <source>
        <dbReference type="Pfam" id="PF25917"/>
    </source>
</evidence>
<name>A0ABS9I1B2_9PSED</name>
<evidence type="ECO:0000259" key="6">
    <source>
        <dbReference type="Pfam" id="PF25876"/>
    </source>
</evidence>
<dbReference type="Gene3D" id="2.40.50.100">
    <property type="match status" value="1"/>
</dbReference>
<feature type="domain" description="Multidrug resistance protein MdtA-like alpha-helical hairpin" evidence="6">
    <location>
        <begin position="98"/>
        <end position="158"/>
    </location>
</feature>
<dbReference type="RefSeq" id="WP_237250431.1">
    <property type="nucleotide sequence ID" value="NZ_JAKJXE010000005.1"/>
</dbReference>
<evidence type="ECO:0000256" key="3">
    <source>
        <dbReference type="ARBA" id="ARBA00022448"/>
    </source>
</evidence>
<keyword evidence="11" id="KW-1185">Reference proteome</keyword>
<dbReference type="PROSITE" id="PS51257">
    <property type="entry name" value="PROKAR_LIPOPROTEIN"/>
    <property type="match status" value="1"/>
</dbReference>
<dbReference type="Pfam" id="PF25944">
    <property type="entry name" value="Beta-barrel_RND"/>
    <property type="match status" value="1"/>
</dbReference>
<proteinExistence type="inferred from homology"/>
<comment type="caution">
    <text evidence="10">The sequence shown here is derived from an EMBL/GenBank/DDBJ whole genome shotgun (WGS) entry which is preliminary data.</text>
</comment>
<sequence>MQFKPAVTVLVTAVALASLLSGCSKKEEAAPAPPPPQVGVVTLKTQAYTLTSELPGRTTAFRIAEVRPQVNGIILKRLFTEGADVKAGQQLYQIDPAIYQATLDSAKATYESSNSLAGRYKQLINEQAVSRQEYDTAVGSAREAKAAVQTAEINLRYTKVYAPISGRIGRSLVTEGALVSNGQADAMATIQQLDPIYVDVIQSSAEMLKLRRDLESGKLQKAGDNAAKVKLVLEDGSLYPTEGKLEFSEVSVDQTTGSVTLRAVFPNPDHTLLPGMFVHARLQSGVAENAILVPQQGITRDLKGTPTALVVNADNKVESRTLVANRTIGSDWLVEKGLNAGDRVITEGLQYVKPGAQVKVAEATNVNAANPAPAPATDKAAGSKGE</sequence>
<evidence type="ECO:0000256" key="5">
    <source>
        <dbReference type="SAM" id="SignalP"/>
    </source>
</evidence>